<evidence type="ECO:0000259" key="18">
    <source>
        <dbReference type="Pfam" id="PF00361"/>
    </source>
</evidence>
<evidence type="ECO:0000256" key="5">
    <source>
        <dbReference type="ARBA" id="ARBA00021006"/>
    </source>
</evidence>
<feature type="transmembrane region" description="Helical" evidence="17">
    <location>
        <begin position="281"/>
        <end position="300"/>
    </location>
</feature>
<dbReference type="AlphaFoldDB" id="A0PDS0"/>
<evidence type="ECO:0000256" key="13">
    <source>
        <dbReference type="ARBA" id="ARBA00023075"/>
    </source>
</evidence>
<sequence length="451" mass="50681">MLKMLIATMTLVPTALLLKPKTLYQTMTSYTFILAMMSLTLLKQDLFLKPMSNMYFNLDSISAPLLTLSYWLLPLMIIASQHMLTSEPLQRQRAFLMTITLLQTTISLTFLASSLTLMYIMFEATLIPTLILITRWGQQAERLTAGTYFIMYTMTTSMPLLMATLFLNNTSNTPTLFFMNTQPTNQWTSLLLWLACLTAFLAKMPIYGLHLWLPKAHVEAPIAGSMVLAAILLKLGGYGMIRMMQILPTTKTDLFMPFMILSLWGAILANLTCLQQTDLKSLIAYSSISHMGLVIAAIMIQTHWAVAGAMALMIAHGFTSSMLFCLANITYERTHTRILMLTRGFHNILPMMTAWWLMANLMNIAIPPSMNFTGELLIMSSLFNWCPTTIILLGVSMLITATYSLHMFLSTQTGKTSSNLNTNPAHTREHLLMTMHIAPLVLISLKPELIL</sequence>
<evidence type="ECO:0000256" key="12">
    <source>
        <dbReference type="ARBA" id="ARBA00023027"/>
    </source>
</evidence>
<evidence type="ECO:0000256" key="11">
    <source>
        <dbReference type="ARBA" id="ARBA00022989"/>
    </source>
</evidence>
<comment type="similarity">
    <text evidence="3 17">Belongs to the complex I subunit 4 family.</text>
</comment>
<evidence type="ECO:0000313" key="20">
    <source>
        <dbReference type="EMBL" id="CAL37056.1"/>
    </source>
</evidence>
<comment type="subcellular location">
    <subcellularLocation>
        <location evidence="2 17">Mitochondrion membrane</location>
        <topology evidence="2 17">Multi-pass membrane protein</topology>
    </subcellularLocation>
</comment>
<evidence type="ECO:0000256" key="8">
    <source>
        <dbReference type="ARBA" id="ARBA00022692"/>
    </source>
</evidence>
<evidence type="ECO:0000256" key="3">
    <source>
        <dbReference type="ARBA" id="ARBA00009025"/>
    </source>
</evidence>
<evidence type="ECO:0000256" key="1">
    <source>
        <dbReference type="ARBA" id="ARBA00003257"/>
    </source>
</evidence>
<comment type="catalytic activity">
    <reaction evidence="16 17">
        <text>a ubiquinone + NADH + 5 H(+)(in) = a ubiquinol + NAD(+) + 4 H(+)(out)</text>
        <dbReference type="Rhea" id="RHEA:29091"/>
        <dbReference type="Rhea" id="RHEA-COMP:9565"/>
        <dbReference type="Rhea" id="RHEA-COMP:9566"/>
        <dbReference type="ChEBI" id="CHEBI:15378"/>
        <dbReference type="ChEBI" id="CHEBI:16389"/>
        <dbReference type="ChEBI" id="CHEBI:17976"/>
        <dbReference type="ChEBI" id="CHEBI:57540"/>
        <dbReference type="ChEBI" id="CHEBI:57945"/>
        <dbReference type="EC" id="7.1.1.2"/>
    </reaction>
</comment>
<keyword evidence="14 17" id="KW-0496">Mitochondrion</keyword>
<feature type="transmembrane region" description="Helical" evidence="17">
    <location>
        <begin position="348"/>
        <end position="370"/>
    </location>
</feature>
<comment type="function">
    <text evidence="17">Core subunit of the mitochondrial membrane respiratory chain NADH dehydrogenase (Complex I) which catalyzes electron transfer from NADH through the respiratory chain, using ubiquinone as an electron acceptor. Essential for the catalytic activity and assembly of complex I.</text>
</comment>
<dbReference type="InterPro" id="IPR000260">
    <property type="entry name" value="NADH4_N"/>
</dbReference>
<comment type="function">
    <text evidence="1">Core subunit of the mitochondrial membrane respiratory chain NADH dehydrogenase (Complex I) that is believed to belong to the minimal assembly required for catalysis. Complex I functions in the transfer of electrons from NADH to the respiratory chain. The immediate electron acceptor for the enzyme is believed to be ubiquinone.</text>
</comment>
<evidence type="ECO:0000259" key="19">
    <source>
        <dbReference type="Pfam" id="PF01059"/>
    </source>
</evidence>
<keyword evidence="9" id="KW-1278">Translocase</keyword>
<feature type="transmembrane region" description="Helical" evidence="17">
    <location>
        <begin position="145"/>
        <end position="167"/>
    </location>
</feature>
<evidence type="ECO:0000256" key="16">
    <source>
        <dbReference type="ARBA" id="ARBA00049551"/>
    </source>
</evidence>
<evidence type="ECO:0000256" key="15">
    <source>
        <dbReference type="ARBA" id="ARBA00023136"/>
    </source>
</evidence>
<evidence type="ECO:0000256" key="4">
    <source>
        <dbReference type="ARBA" id="ARBA00012944"/>
    </source>
</evidence>
<feature type="transmembrane region" description="Helical" evidence="17">
    <location>
        <begin position="63"/>
        <end position="84"/>
    </location>
</feature>
<gene>
    <name evidence="20" type="primary">nd4</name>
</gene>
<reference evidence="20" key="1">
    <citation type="journal article" date="2006" name="Zool. Scr.">
        <title>A mitogenomic study on the phylogenetic position of snakes.</title>
        <authorList>
            <person name="Douglas D."/>
            <person name="Janke A."/>
            <person name="Arnason U."/>
        </authorList>
    </citation>
    <scope>NUCLEOTIDE SEQUENCE</scope>
</reference>
<dbReference type="PANTHER" id="PTHR43507">
    <property type="entry name" value="NADH-UBIQUINONE OXIDOREDUCTASE CHAIN 4"/>
    <property type="match status" value="1"/>
</dbReference>
<dbReference type="GO" id="GO:0048039">
    <property type="term" value="F:ubiquinone binding"/>
    <property type="evidence" value="ECO:0007669"/>
    <property type="project" value="TreeGrafter"/>
</dbReference>
<evidence type="ECO:0000256" key="17">
    <source>
        <dbReference type="RuleBase" id="RU003297"/>
    </source>
</evidence>
<evidence type="ECO:0000256" key="14">
    <source>
        <dbReference type="ARBA" id="ARBA00023128"/>
    </source>
</evidence>
<feature type="transmembrane region" description="Helical" evidence="17">
    <location>
        <begin position="187"/>
        <end position="206"/>
    </location>
</feature>
<keyword evidence="13 17" id="KW-0830">Ubiquinone</keyword>
<dbReference type="InterPro" id="IPR003918">
    <property type="entry name" value="NADH_UbQ_OxRdtase"/>
</dbReference>
<dbReference type="NCBIfam" id="TIGR01972">
    <property type="entry name" value="NDH_I_M"/>
    <property type="match status" value="1"/>
</dbReference>
<name>A0PDS0_BOAIM</name>
<keyword evidence="12 17" id="KW-0520">NAD</keyword>
<organism evidence="20">
    <name type="scientific">Boa imperator</name>
    <name type="common">Central American boa constrictor</name>
    <name type="synonym">Boa constrictor imperator</name>
    <dbReference type="NCBI Taxonomy" id="401042"/>
    <lineage>
        <taxon>Eukaryota</taxon>
        <taxon>Metazoa</taxon>
        <taxon>Chordata</taxon>
        <taxon>Craniata</taxon>
        <taxon>Vertebrata</taxon>
        <taxon>Euteleostomi</taxon>
        <taxon>Lepidosauria</taxon>
        <taxon>Squamata</taxon>
        <taxon>Bifurcata</taxon>
        <taxon>Unidentata</taxon>
        <taxon>Episquamata</taxon>
        <taxon>Toxicofera</taxon>
        <taxon>Serpentes</taxon>
        <taxon>Henophidia</taxon>
        <taxon>Boidae</taxon>
        <taxon>Boinae</taxon>
        <taxon>Boa</taxon>
    </lineage>
</organism>
<keyword evidence="8 17" id="KW-0812">Transmembrane</keyword>
<keyword evidence="7 17" id="KW-0679">Respiratory chain</keyword>
<dbReference type="EMBL" id="AM236348">
    <property type="protein sequence ID" value="CAL37056.1"/>
    <property type="molecule type" value="Genomic_DNA"/>
</dbReference>
<feature type="transmembrane region" description="Helical" evidence="17">
    <location>
        <begin position="218"/>
        <end position="235"/>
    </location>
</feature>
<reference evidence="20" key="2">
    <citation type="submission" date="2006-03" db="EMBL/GenBank/DDBJ databases">
        <authorList>
            <person name="Douglas D.A."/>
        </authorList>
    </citation>
    <scope>NUCLEOTIDE SEQUENCE</scope>
</reference>
<dbReference type="GO" id="GO:0008137">
    <property type="term" value="F:NADH dehydrogenase (ubiquinone) activity"/>
    <property type="evidence" value="ECO:0007669"/>
    <property type="project" value="UniProtKB-UniRule"/>
</dbReference>
<feature type="domain" description="NADH:quinone oxidoreductase/Mrp antiporter transmembrane" evidence="18">
    <location>
        <begin position="112"/>
        <end position="399"/>
    </location>
</feature>
<evidence type="ECO:0000256" key="10">
    <source>
        <dbReference type="ARBA" id="ARBA00022982"/>
    </source>
</evidence>
<dbReference type="PANTHER" id="PTHR43507:SF20">
    <property type="entry name" value="NADH-UBIQUINONE OXIDOREDUCTASE CHAIN 4"/>
    <property type="match status" value="1"/>
</dbReference>
<dbReference type="GO" id="GO:0042773">
    <property type="term" value="P:ATP synthesis coupled electron transport"/>
    <property type="evidence" value="ECO:0007669"/>
    <property type="project" value="InterPro"/>
</dbReference>
<dbReference type="PRINTS" id="PR01437">
    <property type="entry name" value="NUOXDRDTASE4"/>
</dbReference>
<evidence type="ECO:0000256" key="6">
    <source>
        <dbReference type="ARBA" id="ARBA00022448"/>
    </source>
</evidence>
<dbReference type="InterPro" id="IPR001750">
    <property type="entry name" value="ND/Mrp_TM"/>
</dbReference>
<feature type="transmembrane region" description="Helical" evidence="17">
    <location>
        <begin position="255"/>
        <end position="274"/>
    </location>
</feature>
<dbReference type="GO" id="GO:0003954">
    <property type="term" value="F:NADH dehydrogenase activity"/>
    <property type="evidence" value="ECO:0007669"/>
    <property type="project" value="TreeGrafter"/>
</dbReference>
<protein>
    <recommendedName>
        <fullName evidence="5 17">NADH-ubiquinone oxidoreductase chain 4</fullName>
        <ecNumber evidence="4 17">7.1.1.2</ecNumber>
    </recommendedName>
</protein>
<dbReference type="InterPro" id="IPR010227">
    <property type="entry name" value="NADH_Q_OxRdtase_chainM/4"/>
</dbReference>
<feature type="transmembrane region" description="Helical" evidence="17">
    <location>
        <begin position="306"/>
        <end position="327"/>
    </location>
</feature>
<feature type="transmembrane region" description="Helical" evidence="17">
    <location>
        <begin position="104"/>
        <end position="133"/>
    </location>
</feature>
<keyword evidence="10 17" id="KW-0249">Electron transport</keyword>
<dbReference type="GO" id="GO:0015990">
    <property type="term" value="P:electron transport coupled proton transport"/>
    <property type="evidence" value="ECO:0007669"/>
    <property type="project" value="TreeGrafter"/>
</dbReference>
<feature type="domain" description="NADH:ubiquinone oxidoreductase chain 4 N-terminal" evidence="19">
    <location>
        <begin position="1"/>
        <end position="109"/>
    </location>
</feature>
<keyword evidence="6 17" id="KW-0813">Transport</keyword>
<dbReference type="GO" id="GO:0031966">
    <property type="term" value="C:mitochondrial membrane"/>
    <property type="evidence" value="ECO:0007669"/>
    <property type="project" value="UniProtKB-SubCell"/>
</dbReference>
<evidence type="ECO:0000256" key="2">
    <source>
        <dbReference type="ARBA" id="ARBA00004225"/>
    </source>
</evidence>
<geneLocation type="mitochondrion" evidence="20"/>
<dbReference type="Pfam" id="PF01059">
    <property type="entry name" value="Oxidored_q5_N"/>
    <property type="match status" value="1"/>
</dbReference>
<feature type="transmembrane region" description="Helical" evidence="17">
    <location>
        <begin position="382"/>
        <end position="405"/>
    </location>
</feature>
<keyword evidence="11 17" id="KW-1133">Transmembrane helix</keyword>
<dbReference type="Pfam" id="PF00361">
    <property type="entry name" value="Proton_antipo_M"/>
    <property type="match status" value="1"/>
</dbReference>
<proteinExistence type="inferred from homology"/>
<evidence type="ECO:0000256" key="9">
    <source>
        <dbReference type="ARBA" id="ARBA00022967"/>
    </source>
</evidence>
<accession>A0PDS0</accession>
<feature type="transmembrane region" description="Helical" evidence="17">
    <location>
        <begin position="27"/>
        <end position="42"/>
    </location>
</feature>
<dbReference type="EC" id="7.1.1.2" evidence="4 17"/>
<keyword evidence="15 17" id="KW-0472">Membrane</keyword>
<evidence type="ECO:0000256" key="7">
    <source>
        <dbReference type="ARBA" id="ARBA00022660"/>
    </source>
</evidence>